<keyword evidence="7" id="KW-1185">Reference proteome</keyword>
<reference evidence="6 7" key="1">
    <citation type="submission" date="2018-12" db="EMBL/GenBank/DDBJ databases">
        <title>Alloscrdovia theropitheci sp. nov: a novel taxon from the feces of the bleeding-herat monkey (Theropithecus geleda).</title>
        <authorList>
            <person name="Modesto M."/>
        </authorList>
    </citation>
    <scope>NUCLEOTIDE SEQUENCE [LARGE SCALE GENOMIC DNA]</scope>
    <source>
        <strain evidence="6 7">GLDI4/2</strain>
    </source>
</reference>
<feature type="domain" description="HTH merR-type" evidence="5">
    <location>
        <begin position="1"/>
        <end position="70"/>
    </location>
</feature>
<dbReference type="PROSITE" id="PS50937">
    <property type="entry name" value="HTH_MERR_2"/>
    <property type="match status" value="1"/>
</dbReference>
<keyword evidence="1" id="KW-0678">Repressor</keyword>
<dbReference type="GO" id="GO:0003677">
    <property type="term" value="F:DNA binding"/>
    <property type="evidence" value="ECO:0007669"/>
    <property type="project" value="UniProtKB-KW"/>
</dbReference>
<dbReference type="EMBL" id="RXLP01000019">
    <property type="protein sequence ID" value="TCD54287.1"/>
    <property type="molecule type" value="Genomic_DNA"/>
</dbReference>
<evidence type="ECO:0000256" key="3">
    <source>
        <dbReference type="ARBA" id="ARBA00023125"/>
    </source>
</evidence>
<organism evidence="6 7">
    <name type="scientific">Alloscardovia theropitheci</name>
    <dbReference type="NCBI Taxonomy" id="2496842"/>
    <lineage>
        <taxon>Bacteria</taxon>
        <taxon>Bacillati</taxon>
        <taxon>Actinomycetota</taxon>
        <taxon>Actinomycetes</taxon>
        <taxon>Bifidobacteriales</taxon>
        <taxon>Bifidobacteriaceae</taxon>
        <taxon>Alloscardovia</taxon>
    </lineage>
</organism>
<sequence>MLKISEFAKLAHTTRRTLLFYDEKGIFSPSIIEDNGYRYYDADQIYQFEIISGLRQLGLSLQEIQQLLNSSPHEYDSYMKIYQTKIQDEIKRLKLLNELLTLKSTTAEHDTDLSTEEVTEIYCDKQEYWCTDLKVDCTPDEIARIYTQFMDNLGEFIHQIPSQSGFITHLSLSHYTKYMTSEFRFIKETVPFEPHNVVTKIEKPAGRYIAIKVHTSEKGIMDGLEKLTNFSKEHQLLTHNYLRQLNAQNTLISNGSSRDQILMYQIKEK</sequence>
<evidence type="ECO:0000256" key="1">
    <source>
        <dbReference type="ARBA" id="ARBA00022491"/>
    </source>
</evidence>
<dbReference type="InterPro" id="IPR047057">
    <property type="entry name" value="MerR_fam"/>
</dbReference>
<dbReference type="RefSeq" id="WP_131283990.1">
    <property type="nucleotide sequence ID" value="NZ_RXLP01000019.1"/>
</dbReference>
<protein>
    <submittedName>
        <fullName evidence="6">MerR family transcriptional regulator</fullName>
    </submittedName>
</protein>
<evidence type="ECO:0000313" key="7">
    <source>
        <dbReference type="Proteomes" id="UP000291289"/>
    </source>
</evidence>
<dbReference type="GO" id="GO:0003700">
    <property type="term" value="F:DNA-binding transcription factor activity"/>
    <property type="evidence" value="ECO:0007669"/>
    <property type="project" value="InterPro"/>
</dbReference>
<keyword evidence="2" id="KW-0805">Transcription regulation</keyword>
<gene>
    <name evidence="6" type="ORF">EJ419_04425</name>
</gene>
<dbReference type="InterPro" id="IPR009061">
    <property type="entry name" value="DNA-bd_dom_put_sf"/>
</dbReference>
<dbReference type="PANTHER" id="PTHR30204">
    <property type="entry name" value="REDOX-CYCLING DRUG-SENSING TRANSCRIPTIONAL ACTIVATOR SOXR"/>
    <property type="match status" value="1"/>
</dbReference>
<dbReference type="SUPFAM" id="SSF46955">
    <property type="entry name" value="Putative DNA-binding domain"/>
    <property type="match status" value="1"/>
</dbReference>
<dbReference type="InterPro" id="IPR000551">
    <property type="entry name" value="MerR-type_HTH_dom"/>
</dbReference>
<dbReference type="SMART" id="SM00422">
    <property type="entry name" value="HTH_MERR"/>
    <property type="match status" value="1"/>
</dbReference>
<keyword evidence="3" id="KW-0238">DNA-binding</keyword>
<evidence type="ECO:0000256" key="2">
    <source>
        <dbReference type="ARBA" id="ARBA00023015"/>
    </source>
</evidence>
<dbReference type="Proteomes" id="UP000291289">
    <property type="component" value="Unassembled WGS sequence"/>
</dbReference>
<dbReference type="AlphaFoldDB" id="A0A4R0QVM7"/>
<dbReference type="Gene3D" id="3.20.80.10">
    <property type="entry name" value="Regulatory factor, effector binding domain"/>
    <property type="match status" value="1"/>
</dbReference>
<evidence type="ECO:0000256" key="4">
    <source>
        <dbReference type="ARBA" id="ARBA00023163"/>
    </source>
</evidence>
<evidence type="ECO:0000259" key="5">
    <source>
        <dbReference type="PROSITE" id="PS50937"/>
    </source>
</evidence>
<proteinExistence type="predicted"/>
<name>A0A4R0QVM7_9BIFI</name>
<evidence type="ECO:0000313" key="6">
    <source>
        <dbReference type="EMBL" id="TCD54287.1"/>
    </source>
</evidence>
<dbReference type="OrthoDB" id="7849865at2"/>
<dbReference type="Gene3D" id="1.10.1660.10">
    <property type="match status" value="1"/>
</dbReference>
<dbReference type="Pfam" id="PF13411">
    <property type="entry name" value="MerR_1"/>
    <property type="match status" value="1"/>
</dbReference>
<keyword evidence="4" id="KW-0804">Transcription</keyword>
<dbReference type="InterPro" id="IPR011256">
    <property type="entry name" value="Reg_factor_effector_dom_sf"/>
</dbReference>
<dbReference type="PANTHER" id="PTHR30204:SF69">
    <property type="entry name" value="MERR-FAMILY TRANSCRIPTIONAL REGULATOR"/>
    <property type="match status" value="1"/>
</dbReference>
<comment type="caution">
    <text evidence="6">The sequence shown here is derived from an EMBL/GenBank/DDBJ whole genome shotgun (WGS) entry which is preliminary data.</text>
</comment>
<accession>A0A4R0QVM7</accession>